<evidence type="ECO:0000256" key="1">
    <source>
        <dbReference type="SAM" id="Phobius"/>
    </source>
</evidence>
<name>A0A1E5SZV5_9BACT</name>
<dbReference type="Proteomes" id="UP000095552">
    <property type="component" value="Unassembled WGS sequence"/>
</dbReference>
<organism evidence="2 3">
    <name type="scientific">Roseivirga misakiensis</name>
    <dbReference type="NCBI Taxonomy" id="1563681"/>
    <lineage>
        <taxon>Bacteria</taxon>
        <taxon>Pseudomonadati</taxon>
        <taxon>Bacteroidota</taxon>
        <taxon>Cytophagia</taxon>
        <taxon>Cytophagales</taxon>
        <taxon>Roseivirgaceae</taxon>
        <taxon>Roseivirga</taxon>
    </lineage>
</organism>
<dbReference type="RefSeq" id="WP_069836143.1">
    <property type="nucleotide sequence ID" value="NZ_MDGQ01000005.1"/>
</dbReference>
<feature type="transmembrane region" description="Helical" evidence="1">
    <location>
        <begin position="42"/>
        <end position="65"/>
    </location>
</feature>
<evidence type="ECO:0000313" key="2">
    <source>
        <dbReference type="EMBL" id="OEK04639.1"/>
    </source>
</evidence>
<feature type="transmembrane region" description="Helical" evidence="1">
    <location>
        <begin position="104"/>
        <end position="126"/>
    </location>
</feature>
<accession>A0A1E5SZV5</accession>
<dbReference type="EMBL" id="MDGQ01000005">
    <property type="protein sequence ID" value="OEK04639.1"/>
    <property type="molecule type" value="Genomic_DNA"/>
</dbReference>
<reference evidence="2 3" key="1">
    <citation type="submission" date="2016-08" db="EMBL/GenBank/DDBJ databases">
        <title>Draft genome of Fabibacter sp. strain SK-8.</title>
        <authorList>
            <person name="Wong S.-K."/>
            <person name="Hamasaki K."/>
            <person name="Yoshizawa S."/>
        </authorList>
    </citation>
    <scope>NUCLEOTIDE SEQUENCE [LARGE SCALE GENOMIC DNA]</scope>
    <source>
        <strain evidence="2 3">SK-8</strain>
    </source>
</reference>
<evidence type="ECO:0000313" key="3">
    <source>
        <dbReference type="Proteomes" id="UP000095552"/>
    </source>
</evidence>
<keyword evidence="3" id="KW-1185">Reference proteome</keyword>
<dbReference type="STRING" id="1563681.BFP71_14380"/>
<keyword evidence="1" id="KW-0472">Membrane</keyword>
<comment type="caution">
    <text evidence="2">The sequence shown here is derived from an EMBL/GenBank/DDBJ whole genome shotgun (WGS) entry which is preliminary data.</text>
</comment>
<feature type="transmembrane region" description="Helical" evidence="1">
    <location>
        <begin position="12"/>
        <end position="30"/>
    </location>
</feature>
<dbReference type="OrthoDB" id="327939at2"/>
<protein>
    <recommendedName>
        <fullName evidence="4">DoxX family protein</fullName>
    </recommendedName>
</protein>
<dbReference type="PANTHER" id="PTHR36974:SF1">
    <property type="entry name" value="DOXX FAMILY MEMBRANE PROTEIN"/>
    <property type="match status" value="1"/>
</dbReference>
<dbReference type="AlphaFoldDB" id="A0A1E5SZV5"/>
<keyword evidence="1" id="KW-1133">Transmembrane helix</keyword>
<gene>
    <name evidence="2" type="ORF">BFP71_14380</name>
</gene>
<evidence type="ECO:0008006" key="4">
    <source>
        <dbReference type="Google" id="ProtNLM"/>
    </source>
</evidence>
<proteinExistence type="predicted"/>
<keyword evidence="1" id="KW-0812">Transmembrane</keyword>
<feature type="transmembrane region" description="Helical" evidence="1">
    <location>
        <begin position="72"/>
        <end position="92"/>
    </location>
</feature>
<dbReference type="PANTHER" id="PTHR36974">
    <property type="entry name" value="MEMBRANE PROTEIN-RELATED"/>
    <property type="match status" value="1"/>
</dbReference>
<sequence>MKVKKLERLKFASLLLIVGFYMFAGANHFISPEFYYPLIPDYLPWTKAINVISGLAEILLALGLLFKPTRKLSAMLIIAMLIAFLPAHVYFIELGGCVHEGLCVPAWVAWVRLLVIHPILIAWAWWHRK</sequence>